<reference evidence="2" key="1">
    <citation type="submission" date="2016-10" db="EMBL/GenBank/DDBJ databases">
        <authorList>
            <person name="Varghese N."/>
            <person name="Submissions S."/>
        </authorList>
    </citation>
    <scope>NUCLEOTIDE SEQUENCE [LARGE SCALE GENOMIC DNA]</scope>
    <source>
        <strain evidence="2">DSM 18130</strain>
    </source>
</reference>
<dbReference type="InterPro" id="IPR012657">
    <property type="entry name" value="23S_rRNA-intervening_sequence"/>
</dbReference>
<evidence type="ECO:0000313" key="2">
    <source>
        <dbReference type="Proteomes" id="UP000198836"/>
    </source>
</evidence>
<protein>
    <submittedName>
        <fullName evidence="1">Four helix bundle protein</fullName>
    </submittedName>
</protein>
<dbReference type="Gene3D" id="1.20.1440.60">
    <property type="entry name" value="23S rRNA-intervening sequence"/>
    <property type="match status" value="1"/>
</dbReference>
<dbReference type="EMBL" id="FOJM01000003">
    <property type="protein sequence ID" value="SFA42688.1"/>
    <property type="molecule type" value="Genomic_DNA"/>
</dbReference>
<dbReference type="InterPro" id="IPR036583">
    <property type="entry name" value="23S_rRNA_IVS_sf"/>
</dbReference>
<accession>A0A1I0ST17</accession>
<dbReference type="STRING" id="332999.SAMN04488511_103123"/>
<dbReference type="Proteomes" id="UP000198836">
    <property type="component" value="Unassembled WGS sequence"/>
</dbReference>
<gene>
    <name evidence="1" type="ORF">SAMN04488511_103123</name>
</gene>
<dbReference type="OrthoDB" id="9811959at2"/>
<dbReference type="PANTHER" id="PTHR38471">
    <property type="entry name" value="FOUR HELIX BUNDLE PROTEIN"/>
    <property type="match status" value="1"/>
</dbReference>
<organism evidence="1 2">
    <name type="scientific">Pedobacter suwonensis</name>
    <dbReference type="NCBI Taxonomy" id="332999"/>
    <lineage>
        <taxon>Bacteria</taxon>
        <taxon>Pseudomonadati</taxon>
        <taxon>Bacteroidota</taxon>
        <taxon>Sphingobacteriia</taxon>
        <taxon>Sphingobacteriales</taxon>
        <taxon>Sphingobacteriaceae</taxon>
        <taxon>Pedobacter</taxon>
    </lineage>
</organism>
<dbReference type="NCBIfam" id="TIGR02436">
    <property type="entry name" value="four helix bundle protein"/>
    <property type="match status" value="1"/>
</dbReference>
<dbReference type="AlphaFoldDB" id="A0A1I0ST17"/>
<proteinExistence type="predicted"/>
<name>A0A1I0ST17_9SPHI</name>
<evidence type="ECO:0000313" key="1">
    <source>
        <dbReference type="EMBL" id="SFA42688.1"/>
    </source>
</evidence>
<keyword evidence="2" id="KW-1185">Reference proteome</keyword>
<sequence>MGKFRELIAYKKGFALLMDIFNLTKDFPKSEQYSLVDQIRRSSRSVCSSIGEAYKKRRYPNHFVSKLSDADMENGETQVWLDVALACNYITEEKFNYLDAQCEEISKLLNFMISHPSKFA</sequence>
<dbReference type="SUPFAM" id="SSF158446">
    <property type="entry name" value="IVS-encoded protein-like"/>
    <property type="match status" value="1"/>
</dbReference>
<dbReference type="PANTHER" id="PTHR38471:SF2">
    <property type="entry name" value="FOUR HELIX BUNDLE PROTEIN"/>
    <property type="match status" value="1"/>
</dbReference>
<dbReference type="RefSeq" id="WP_090980956.1">
    <property type="nucleotide sequence ID" value="NZ_FOJM01000003.1"/>
</dbReference>
<dbReference type="CDD" id="cd16377">
    <property type="entry name" value="23S_rRNA_IVP_like"/>
    <property type="match status" value="1"/>
</dbReference>
<dbReference type="Pfam" id="PF05635">
    <property type="entry name" value="23S_rRNA_IVP"/>
    <property type="match status" value="1"/>
</dbReference>